<evidence type="ECO:0000259" key="10">
    <source>
        <dbReference type="Pfam" id="PF19269"/>
    </source>
</evidence>
<sequence length="599" mass="66385">MLLLLFQGSGLEAPWSCYCCYSRALGWKPPGHVIVVIPGLWAGSPLVMSLLLFQGSGLEAPWSCYCCCSRALGWKPPRYVIVVISGLWAGSPLVMSLLLFQGSGLEAPWLCYCCYFRALGWKPPRYVIVVISGLWAGSPLVMSLLLFQGSGLEAPGHVIVVISGLWAGSPLVMSLLLFQGSGLEAPWSCYCCYFRALGWKPPRYVIVVISGLWAGSPWSCYCCYFRALGWKPPRYVIVVIPGLWAGSPLVMLLLLFQGSGLEAPWLCYCCYSRALGWKPPGHVIVVIPGLWAGSPLVMLLLLFQGSGLEAPGHVIVVIPGLWAGSPLVMLCYYFRALGWKPPVFGHLPLLLSRDGSKLSKRQGDIYIQSFQRSGALPEALLDITTHCGSGFNSNRVGRKMEELIAEFNPSKITTHSALLDLDKLPEFNKIHLQQRIDDAVQRDWLVRDLQGRIQEVYGTQVQDQDVLQPDYITRVLHLRKGHISSVSDLVSSEYSYLWVRPSFSDQQMTALSSETQHIATLVVRLMEGLKGGEELTVDQLSVELKTLAKKTSNTKYRDVMKIIRLALSGLQQGPSVAEMMVSLGPSEITHRFNRILQQH</sequence>
<dbReference type="AlphaFoldDB" id="A0A8K9XV25"/>
<keyword evidence="2 7" id="KW-0436">Ligase</keyword>
<feature type="transmembrane region" description="Helical" evidence="8">
    <location>
        <begin position="314"/>
        <end position="335"/>
    </location>
</feature>
<dbReference type="InterPro" id="IPR008925">
    <property type="entry name" value="aa_tRNA-synth_I_cd-bd_sf"/>
</dbReference>
<evidence type="ECO:0000256" key="7">
    <source>
        <dbReference type="RuleBase" id="RU363037"/>
    </source>
</evidence>
<keyword evidence="4 7" id="KW-0067">ATP-binding</keyword>
<dbReference type="GO" id="GO:0004818">
    <property type="term" value="F:glutamate-tRNA ligase activity"/>
    <property type="evidence" value="ECO:0007669"/>
    <property type="project" value="TreeGrafter"/>
</dbReference>
<name>A0A8K9XV25_ONCMY</name>
<keyword evidence="5 7" id="KW-0648">Protein biosynthesis</keyword>
<evidence type="ECO:0000256" key="3">
    <source>
        <dbReference type="ARBA" id="ARBA00022741"/>
    </source>
</evidence>
<keyword evidence="8" id="KW-0812">Transmembrane</keyword>
<evidence type="ECO:0000259" key="9">
    <source>
        <dbReference type="Pfam" id="PF00749"/>
    </source>
</evidence>
<feature type="transmembrane region" description="Helical" evidence="8">
    <location>
        <begin position="204"/>
        <end position="224"/>
    </location>
</feature>
<dbReference type="Gene3D" id="3.40.50.620">
    <property type="entry name" value="HUPs"/>
    <property type="match status" value="1"/>
</dbReference>
<evidence type="ECO:0000313" key="11">
    <source>
        <dbReference type="Ensembl" id="ENSOMYP00000138302.1"/>
    </source>
</evidence>
<keyword evidence="8" id="KW-0472">Membrane</keyword>
<feature type="transmembrane region" description="Helical" evidence="8">
    <location>
        <begin position="79"/>
        <end position="100"/>
    </location>
</feature>
<feature type="transmembrane region" description="Helical" evidence="8">
    <location>
        <begin position="236"/>
        <end position="256"/>
    </location>
</feature>
<dbReference type="Pfam" id="PF00749">
    <property type="entry name" value="tRNA-synt_1c"/>
    <property type="match status" value="1"/>
</dbReference>
<evidence type="ECO:0000313" key="12">
    <source>
        <dbReference type="Proteomes" id="UP000694395"/>
    </source>
</evidence>
<feature type="transmembrane region" description="Helical" evidence="8">
    <location>
        <begin position="35"/>
        <end position="53"/>
    </location>
</feature>
<reference evidence="11" key="2">
    <citation type="submission" date="2025-08" db="UniProtKB">
        <authorList>
            <consortium name="Ensembl"/>
        </authorList>
    </citation>
    <scope>IDENTIFICATION</scope>
</reference>
<feature type="transmembrane region" description="Helical" evidence="8">
    <location>
        <begin position="158"/>
        <end position="178"/>
    </location>
</feature>
<evidence type="ECO:0000256" key="4">
    <source>
        <dbReference type="ARBA" id="ARBA00022840"/>
    </source>
</evidence>
<keyword evidence="3 7" id="KW-0547">Nucleotide-binding</keyword>
<organism evidence="11 12">
    <name type="scientific">Oncorhynchus mykiss</name>
    <name type="common">Rainbow trout</name>
    <name type="synonym">Salmo gairdneri</name>
    <dbReference type="NCBI Taxonomy" id="8022"/>
    <lineage>
        <taxon>Eukaryota</taxon>
        <taxon>Metazoa</taxon>
        <taxon>Chordata</taxon>
        <taxon>Craniata</taxon>
        <taxon>Vertebrata</taxon>
        <taxon>Euteleostomi</taxon>
        <taxon>Actinopterygii</taxon>
        <taxon>Neopterygii</taxon>
        <taxon>Teleostei</taxon>
        <taxon>Protacanthopterygii</taxon>
        <taxon>Salmoniformes</taxon>
        <taxon>Salmonidae</taxon>
        <taxon>Salmoninae</taxon>
        <taxon>Oncorhynchus</taxon>
    </lineage>
</organism>
<comment type="similarity">
    <text evidence="1">Belongs to the class-I aminoacyl-tRNA synthetase family. Glutamate--tRNA ligase type 1 subfamily.</text>
</comment>
<dbReference type="PANTHER" id="PTHR43311:SF2">
    <property type="entry name" value="GLUTAMATE--TRNA LIGASE, MITOCHONDRIAL-RELATED"/>
    <property type="match status" value="1"/>
</dbReference>
<dbReference type="InterPro" id="IPR020058">
    <property type="entry name" value="Glu/Gln-tRNA-synth_Ib_cat-dom"/>
</dbReference>
<keyword evidence="6 7" id="KW-0030">Aminoacyl-tRNA synthetase</keyword>
<dbReference type="InterPro" id="IPR014729">
    <property type="entry name" value="Rossmann-like_a/b/a_fold"/>
</dbReference>
<protein>
    <submittedName>
        <fullName evidence="11">Uncharacterized protein</fullName>
    </submittedName>
</protein>
<evidence type="ECO:0000256" key="5">
    <source>
        <dbReference type="ARBA" id="ARBA00022917"/>
    </source>
</evidence>
<dbReference type="GO" id="GO:0005524">
    <property type="term" value="F:ATP binding"/>
    <property type="evidence" value="ECO:0007669"/>
    <property type="project" value="UniProtKB-KW"/>
</dbReference>
<dbReference type="Ensembl" id="ENSOMYT00000130721.1">
    <property type="protein sequence ID" value="ENSOMYP00000138302.1"/>
    <property type="gene ID" value="ENSOMYG00000064470.1"/>
</dbReference>
<dbReference type="Proteomes" id="UP000694395">
    <property type="component" value="Chromosome 17"/>
</dbReference>
<dbReference type="GO" id="GO:0006424">
    <property type="term" value="P:glutamyl-tRNA aminoacylation"/>
    <property type="evidence" value="ECO:0007669"/>
    <property type="project" value="TreeGrafter"/>
</dbReference>
<dbReference type="GO" id="GO:0000049">
    <property type="term" value="F:tRNA binding"/>
    <property type="evidence" value="ECO:0007669"/>
    <property type="project" value="InterPro"/>
</dbReference>
<dbReference type="Gene3D" id="1.10.10.350">
    <property type="match status" value="1"/>
</dbReference>
<dbReference type="GeneTree" id="ENSGT00390000009759"/>
<proteinExistence type="inferred from homology"/>
<dbReference type="Pfam" id="PF19269">
    <property type="entry name" value="Anticodon_2"/>
    <property type="match status" value="1"/>
</dbReference>
<feature type="transmembrane region" description="Helical" evidence="8">
    <location>
        <begin position="281"/>
        <end position="302"/>
    </location>
</feature>
<dbReference type="PANTHER" id="PTHR43311">
    <property type="entry name" value="GLUTAMATE--TRNA LIGASE"/>
    <property type="match status" value="1"/>
</dbReference>
<dbReference type="SUPFAM" id="SSF48163">
    <property type="entry name" value="An anticodon-binding domain of class I aminoacyl-tRNA synthetases"/>
    <property type="match status" value="1"/>
</dbReference>
<feature type="transmembrane region" description="Helical" evidence="8">
    <location>
        <begin position="126"/>
        <end position="146"/>
    </location>
</feature>
<feature type="domain" description="Aminoacyl-tRNA synthetase class I anticodon-binding" evidence="10">
    <location>
        <begin position="465"/>
        <end position="595"/>
    </location>
</feature>
<dbReference type="InterPro" id="IPR045462">
    <property type="entry name" value="aa-tRNA-synth_I_cd-bd"/>
</dbReference>
<evidence type="ECO:0000256" key="2">
    <source>
        <dbReference type="ARBA" id="ARBA00022598"/>
    </source>
</evidence>
<dbReference type="SUPFAM" id="SSF52374">
    <property type="entry name" value="Nucleotidylyl transferase"/>
    <property type="match status" value="1"/>
</dbReference>
<keyword evidence="8" id="KW-1133">Transmembrane helix</keyword>
<accession>A0A8K9XV25</accession>
<keyword evidence="12" id="KW-1185">Reference proteome</keyword>
<dbReference type="InterPro" id="IPR020751">
    <property type="entry name" value="aa-tRNA-synth_I_codon-bd_sub2"/>
</dbReference>
<reference evidence="11" key="1">
    <citation type="submission" date="2020-07" db="EMBL/GenBank/DDBJ databases">
        <title>A long reads based de novo assembly of the rainbow trout Arlee double haploid line genome.</title>
        <authorList>
            <person name="Gao G."/>
            <person name="Palti Y."/>
        </authorList>
    </citation>
    <scope>NUCLEOTIDE SEQUENCE [LARGE SCALE GENOMIC DNA]</scope>
</reference>
<feature type="domain" description="Glutamyl/glutaminyl-tRNA synthetase class Ib catalytic" evidence="9">
    <location>
        <begin position="334"/>
        <end position="424"/>
    </location>
</feature>
<evidence type="ECO:0000256" key="6">
    <source>
        <dbReference type="ARBA" id="ARBA00023146"/>
    </source>
</evidence>
<dbReference type="InterPro" id="IPR049940">
    <property type="entry name" value="GluQ/Sye"/>
</dbReference>
<evidence type="ECO:0000256" key="8">
    <source>
        <dbReference type="SAM" id="Phobius"/>
    </source>
</evidence>
<reference evidence="11" key="3">
    <citation type="submission" date="2025-09" db="UniProtKB">
        <authorList>
            <consortium name="Ensembl"/>
        </authorList>
    </citation>
    <scope>IDENTIFICATION</scope>
</reference>
<evidence type="ECO:0000256" key="1">
    <source>
        <dbReference type="ARBA" id="ARBA00007894"/>
    </source>
</evidence>
<dbReference type="GO" id="GO:0005739">
    <property type="term" value="C:mitochondrion"/>
    <property type="evidence" value="ECO:0007669"/>
    <property type="project" value="TreeGrafter"/>
</dbReference>